<dbReference type="AlphaFoldDB" id="A0A4U9HRI8"/>
<dbReference type="EMBL" id="LR590464">
    <property type="protein sequence ID" value="VTP66880.1"/>
    <property type="molecule type" value="Genomic_DNA"/>
</dbReference>
<reference evidence="1 2" key="1">
    <citation type="submission" date="2019-05" db="EMBL/GenBank/DDBJ databases">
        <authorList>
            <consortium name="Pathogen Informatics"/>
        </authorList>
    </citation>
    <scope>NUCLEOTIDE SEQUENCE [LARGE SCALE GENOMIC DNA]</scope>
    <source>
        <strain evidence="1 2">NCTC13032</strain>
    </source>
</reference>
<evidence type="ECO:0000313" key="1">
    <source>
        <dbReference type="EMBL" id="VTP66880.1"/>
    </source>
</evidence>
<organism evidence="1 2">
    <name type="scientific">Leclercia adecarboxylata</name>
    <dbReference type="NCBI Taxonomy" id="83655"/>
    <lineage>
        <taxon>Bacteria</taxon>
        <taxon>Pseudomonadati</taxon>
        <taxon>Pseudomonadota</taxon>
        <taxon>Gammaproteobacteria</taxon>
        <taxon>Enterobacterales</taxon>
        <taxon>Enterobacteriaceae</taxon>
        <taxon>Leclercia</taxon>
    </lineage>
</organism>
<dbReference type="Proteomes" id="UP000310719">
    <property type="component" value="Chromosome"/>
</dbReference>
<accession>A0A4U9HRI8</accession>
<protein>
    <submittedName>
        <fullName evidence="1">Uncharacterized protein</fullName>
    </submittedName>
</protein>
<name>A0A4U9HRI8_9ENTR</name>
<gene>
    <name evidence="1" type="ORF">NCTC13032_02759</name>
</gene>
<proteinExistence type="predicted"/>
<evidence type="ECO:0000313" key="2">
    <source>
        <dbReference type="Proteomes" id="UP000310719"/>
    </source>
</evidence>
<sequence length="53" mass="6348">MPRRNDINSAFQSFFQFNFKGYLASKYRPINLKQPPRLHLPKCNITEHRGIRT</sequence>